<accession>A0A370H5G9</accession>
<dbReference type="OrthoDB" id="3210164at2"/>
<comment type="caution">
    <text evidence="2">The sequence shown here is derived from an EMBL/GenBank/DDBJ whole genome shotgun (WGS) entry which is preliminary data.</text>
</comment>
<dbReference type="GO" id="GO:0003824">
    <property type="term" value="F:catalytic activity"/>
    <property type="evidence" value="ECO:0007669"/>
    <property type="project" value="UniProtKB-ARBA"/>
</dbReference>
<dbReference type="Gene3D" id="3.40.50.1820">
    <property type="entry name" value="alpha/beta hydrolase"/>
    <property type="match status" value="1"/>
</dbReference>
<dbReference type="AlphaFoldDB" id="A0A370H5G9"/>
<gene>
    <name evidence="2" type="ORF">DFR68_105485</name>
</gene>
<sequence>MTSPVPVTAGTLSAPGVRLYYEVRGSGPLVAFVGAPMHSASFAPIADLLAADHTVLTTDPRGHFGSVLDDPEQDSTPELRAGDLARLIRHLGAGPAVVIGSSGGAITGLALAQADPEVASTVIAHEPPLGELLDGRDERRAATEEMVATYLAGDELGAWRQFIAFTGMELPEEMFQQMFAGEKDPEEHASQRYWFAHELRKTSGWVPDLDALRATPTRLVIGIGDASAGQFCDLTSRTLAAELDLEPTLFPGGHTGFMEDPVKFAERLREVIG</sequence>
<dbReference type="Pfam" id="PF12697">
    <property type="entry name" value="Abhydrolase_6"/>
    <property type="match status" value="1"/>
</dbReference>
<dbReference type="PANTHER" id="PTHR43194:SF2">
    <property type="entry name" value="PEROXISOMAL MEMBRANE PROTEIN LPX1"/>
    <property type="match status" value="1"/>
</dbReference>
<dbReference type="EMBL" id="QQAZ01000005">
    <property type="protein sequence ID" value="RDI51008.1"/>
    <property type="molecule type" value="Genomic_DNA"/>
</dbReference>
<dbReference type="InterPro" id="IPR000073">
    <property type="entry name" value="AB_hydrolase_1"/>
</dbReference>
<dbReference type="SUPFAM" id="SSF53474">
    <property type="entry name" value="alpha/beta-Hydrolases"/>
    <property type="match status" value="1"/>
</dbReference>
<organism evidence="2 3">
    <name type="scientific">Nocardia mexicana</name>
    <dbReference type="NCBI Taxonomy" id="279262"/>
    <lineage>
        <taxon>Bacteria</taxon>
        <taxon>Bacillati</taxon>
        <taxon>Actinomycetota</taxon>
        <taxon>Actinomycetes</taxon>
        <taxon>Mycobacteriales</taxon>
        <taxon>Nocardiaceae</taxon>
        <taxon>Nocardia</taxon>
    </lineage>
</organism>
<keyword evidence="3" id="KW-1185">Reference proteome</keyword>
<name>A0A370H5G9_9NOCA</name>
<evidence type="ECO:0000313" key="3">
    <source>
        <dbReference type="Proteomes" id="UP000255355"/>
    </source>
</evidence>
<feature type="domain" description="AB hydrolase-1" evidence="1">
    <location>
        <begin position="34"/>
        <end position="266"/>
    </location>
</feature>
<dbReference type="InterPro" id="IPR029058">
    <property type="entry name" value="AB_hydrolase_fold"/>
</dbReference>
<dbReference type="InterPro" id="IPR050228">
    <property type="entry name" value="Carboxylesterase_BioH"/>
</dbReference>
<protein>
    <submittedName>
        <fullName evidence="2">Pimeloyl-ACP methyl ester carboxylesterase</fullName>
    </submittedName>
</protein>
<dbReference type="STRING" id="1210089.GCA_001613165_03333"/>
<evidence type="ECO:0000313" key="2">
    <source>
        <dbReference type="EMBL" id="RDI51008.1"/>
    </source>
</evidence>
<reference evidence="2 3" key="1">
    <citation type="submission" date="2018-07" db="EMBL/GenBank/DDBJ databases">
        <title>Genomic Encyclopedia of Type Strains, Phase IV (KMG-IV): sequencing the most valuable type-strain genomes for metagenomic binning, comparative biology and taxonomic classification.</title>
        <authorList>
            <person name="Goeker M."/>
        </authorList>
    </citation>
    <scope>NUCLEOTIDE SEQUENCE [LARGE SCALE GENOMIC DNA]</scope>
    <source>
        <strain evidence="2 3">DSM 44952</strain>
    </source>
</reference>
<proteinExistence type="predicted"/>
<dbReference type="Proteomes" id="UP000255355">
    <property type="component" value="Unassembled WGS sequence"/>
</dbReference>
<evidence type="ECO:0000259" key="1">
    <source>
        <dbReference type="Pfam" id="PF12697"/>
    </source>
</evidence>
<dbReference type="RefSeq" id="WP_068020421.1">
    <property type="nucleotide sequence ID" value="NZ_QQAZ01000005.1"/>
</dbReference>
<dbReference type="PANTHER" id="PTHR43194">
    <property type="entry name" value="HYDROLASE ALPHA/BETA FOLD FAMILY"/>
    <property type="match status" value="1"/>
</dbReference>